<evidence type="ECO:0000256" key="12">
    <source>
        <dbReference type="ARBA" id="ARBA00037847"/>
    </source>
</evidence>
<dbReference type="Proteomes" id="UP000249688">
    <property type="component" value="Unassembled WGS sequence"/>
</dbReference>
<dbReference type="Pfam" id="PF00430">
    <property type="entry name" value="ATP-synt_B"/>
    <property type="match status" value="1"/>
</dbReference>
<protein>
    <recommendedName>
        <fullName evidence="13">ATP synthase subunit b</fullName>
    </recommendedName>
    <alternativeName>
        <fullName evidence="13">ATP synthase F(0) sector subunit b</fullName>
    </alternativeName>
    <alternativeName>
        <fullName evidence="13">ATPase subunit I</fullName>
    </alternativeName>
    <alternativeName>
        <fullName evidence="13">F-type ATPase subunit b</fullName>
        <shortName evidence="13">F-ATPase subunit b</shortName>
    </alternativeName>
</protein>
<evidence type="ECO:0000256" key="5">
    <source>
        <dbReference type="ARBA" id="ARBA00022781"/>
    </source>
</evidence>
<keyword evidence="17" id="KW-1185">Reference proteome</keyword>
<dbReference type="OrthoDB" id="7283197at2"/>
<proteinExistence type="inferred from homology"/>
<keyword evidence="9 13" id="KW-0066">ATP synthesis</keyword>
<comment type="similarity">
    <text evidence="1 13 14">Belongs to the ATPase B chain family.</text>
</comment>
<dbReference type="HAMAP" id="MF_01398">
    <property type="entry name" value="ATP_synth_b_bprime"/>
    <property type="match status" value="1"/>
</dbReference>
<gene>
    <name evidence="13" type="primary">atpF</name>
    <name evidence="16" type="ORF">C8P66_10211</name>
</gene>
<reference evidence="16 17" key="1">
    <citation type="submission" date="2018-06" db="EMBL/GenBank/DDBJ databases">
        <title>Genomic Encyclopedia of Archaeal and Bacterial Type Strains, Phase II (KMG-II): from individual species to whole genera.</title>
        <authorList>
            <person name="Goeker M."/>
        </authorList>
    </citation>
    <scope>NUCLEOTIDE SEQUENCE [LARGE SCALE GENOMIC DNA]</scope>
    <source>
        <strain evidence="16 17">DSM 24525</strain>
    </source>
</reference>
<dbReference type="PANTHER" id="PTHR33445:SF1">
    <property type="entry name" value="ATP SYNTHASE SUBUNIT B"/>
    <property type="match status" value="1"/>
</dbReference>
<comment type="subunit">
    <text evidence="13">F-type ATPases have 2 components, F(1) - the catalytic core - and F(0) - the membrane proton channel. F(1) has five subunits: alpha(3), beta(3), gamma(1), delta(1), epsilon(1). F(0) has three main subunits: a(1), b(2) and c(10-14). The alpha and beta chains form an alternating ring which encloses part of the gamma chain. F(1) is attached to F(0) by a central stalk formed by the gamma and epsilon chains, while a peripheral stalk is formed by the delta and b chains.</text>
</comment>
<evidence type="ECO:0000256" key="6">
    <source>
        <dbReference type="ARBA" id="ARBA00022989"/>
    </source>
</evidence>
<dbReference type="InterPro" id="IPR002146">
    <property type="entry name" value="ATP_synth_b/b'su_bac/chlpt"/>
</dbReference>
<evidence type="ECO:0000256" key="3">
    <source>
        <dbReference type="ARBA" id="ARBA00022547"/>
    </source>
</evidence>
<comment type="caution">
    <text evidence="16">The sequence shown here is derived from an EMBL/GenBank/DDBJ whole genome shotgun (WGS) entry which is preliminary data.</text>
</comment>
<evidence type="ECO:0000256" key="1">
    <source>
        <dbReference type="ARBA" id="ARBA00005513"/>
    </source>
</evidence>
<evidence type="ECO:0000256" key="7">
    <source>
        <dbReference type="ARBA" id="ARBA00023065"/>
    </source>
</evidence>
<keyword evidence="8 13" id="KW-0472">Membrane</keyword>
<dbReference type="GO" id="GO:0046933">
    <property type="term" value="F:proton-transporting ATP synthase activity, rotational mechanism"/>
    <property type="evidence" value="ECO:0007669"/>
    <property type="project" value="UniProtKB-UniRule"/>
</dbReference>
<dbReference type="RefSeq" id="WP_111396495.1">
    <property type="nucleotide sequence ID" value="NZ_QKYU01000002.1"/>
</dbReference>
<dbReference type="GO" id="GO:0005886">
    <property type="term" value="C:plasma membrane"/>
    <property type="evidence" value="ECO:0007669"/>
    <property type="project" value="UniProtKB-SubCell"/>
</dbReference>
<keyword evidence="2 13" id="KW-0813">Transport</keyword>
<accession>A0A2W7IUY4</accession>
<comment type="function">
    <text evidence="10 13">F(1)F(0) ATP synthase produces ATP from ADP in the presence of a proton or sodium gradient. F-type ATPases consist of two structural domains, F(1) containing the extramembraneous catalytic core and F(0) containing the membrane proton channel, linked together by a central stalk and a peripheral stalk. During catalysis, ATP synthesis in the catalytic domain of F(1) is coupled via a rotary mechanism of the central stalk subunits to proton translocation.</text>
</comment>
<evidence type="ECO:0000256" key="4">
    <source>
        <dbReference type="ARBA" id="ARBA00022692"/>
    </source>
</evidence>
<evidence type="ECO:0000256" key="15">
    <source>
        <dbReference type="SAM" id="Coils"/>
    </source>
</evidence>
<evidence type="ECO:0000256" key="11">
    <source>
        <dbReference type="ARBA" id="ARBA00025614"/>
    </source>
</evidence>
<keyword evidence="13" id="KW-1003">Cell membrane</keyword>
<dbReference type="EMBL" id="QKYU01000002">
    <property type="protein sequence ID" value="PZW50323.1"/>
    <property type="molecule type" value="Genomic_DNA"/>
</dbReference>
<dbReference type="InterPro" id="IPR050059">
    <property type="entry name" value="ATP_synthase_B_chain"/>
</dbReference>
<feature type="transmembrane region" description="Helical" evidence="13">
    <location>
        <begin position="13"/>
        <end position="31"/>
    </location>
</feature>
<evidence type="ECO:0000256" key="10">
    <source>
        <dbReference type="ARBA" id="ARBA00025198"/>
    </source>
</evidence>
<dbReference type="CDD" id="cd06503">
    <property type="entry name" value="ATP-synt_Fo_b"/>
    <property type="match status" value="1"/>
</dbReference>
<organism evidence="16 17">
    <name type="scientific">Humitalea rosea</name>
    <dbReference type="NCBI Taxonomy" id="990373"/>
    <lineage>
        <taxon>Bacteria</taxon>
        <taxon>Pseudomonadati</taxon>
        <taxon>Pseudomonadota</taxon>
        <taxon>Alphaproteobacteria</taxon>
        <taxon>Acetobacterales</taxon>
        <taxon>Roseomonadaceae</taxon>
        <taxon>Humitalea</taxon>
    </lineage>
</organism>
<name>A0A2W7IUY4_9PROT</name>
<dbReference type="PANTHER" id="PTHR33445">
    <property type="entry name" value="ATP SYNTHASE SUBUNIT B', CHLOROPLASTIC"/>
    <property type="match status" value="1"/>
</dbReference>
<evidence type="ECO:0000256" key="9">
    <source>
        <dbReference type="ARBA" id="ARBA00023310"/>
    </source>
</evidence>
<keyword evidence="15" id="KW-0175">Coiled coil</keyword>
<dbReference type="AlphaFoldDB" id="A0A2W7IUY4"/>
<keyword evidence="6 13" id="KW-1133">Transmembrane helix</keyword>
<feature type="coiled-coil region" evidence="15">
    <location>
        <begin position="49"/>
        <end position="83"/>
    </location>
</feature>
<evidence type="ECO:0000256" key="13">
    <source>
        <dbReference type="HAMAP-Rule" id="MF_01398"/>
    </source>
</evidence>
<comment type="subcellular location">
    <subcellularLocation>
        <location evidence="13">Cell membrane</location>
        <topology evidence="13">Single-pass membrane protein</topology>
    </subcellularLocation>
    <subcellularLocation>
        <location evidence="12">Endomembrane system</location>
        <topology evidence="12">Single-pass membrane protein</topology>
    </subcellularLocation>
</comment>
<dbReference type="GO" id="GO:0012505">
    <property type="term" value="C:endomembrane system"/>
    <property type="evidence" value="ECO:0007669"/>
    <property type="project" value="UniProtKB-SubCell"/>
</dbReference>
<keyword evidence="5 13" id="KW-0375">Hydrogen ion transport</keyword>
<evidence type="ECO:0000256" key="2">
    <source>
        <dbReference type="ARBA" id="ARBA00022448"/>
    </source>
</evidence>
<keyword evidence="7 13" id="KW-0406">Ion transport</keyword>
<keyword evidence="3 13" id="KW-0138">CF(0)</keyword>
<dbReference type="GO" id="GO:0045259">
    <property type="term" value="C:proton-transporting ATP synthase complex"/>
    <property type="evidence" value="ECO:0007669"/>
    <property type="project" value="UniProtKB-KW"/>
</dbReference>
<evidence type="ECO:0000313" key="16">
    <source>
        <dbReference type="EMBL" id="PZW50323.1"/>
    </source>
</evidence>
<evidence type="ECO:0000256" key="14">
    <source>
        <dbReference type="RuleBase" id="RU003848"/>
    </source>
</evidence>
<comment type="function">
    <text evidence="11">Component of the F(0) channel, it forms part of the peripheral stalk, linking F(1) to F(0). The b'-subunit is a diverged and duplicated form of b found in plants and photosynthetic bacteria.</text>
</comment>
<dbReference type="GO" id="GO:0046961">
    <property type="term" value="F:proton-transporting ATPase activity, rotational mechanism"/>
    <property type="evidence" value="ECO:0007669"/>
    <property type="project" value="TreeGrafter"/>
</dbReference>
<sequence>MHHYEHFWLDPKFWVGVAFVIFFLLLGKKLWAITTGALDARAAKVRTDLAEASRLRSEAEAMLVQAETDRKAAAEEATALLARARIDAERGAAATAAEAEAAATRRERMAMDRIAAAEASAIAAVRAAAAEVATAAAREVVAQSLTADAAAAMIDSAIADLPRALRAA</sequence>
<keyword evidence="4 13" id="KW-0812">Transmembrane</keyword>
<evidence type="ECO:0000313" key="17">
    <source>
        <dbReference type="Proteomes" id="UP000249688"/>
    </source>
</evidence>
<evidence type="ECO:0000256" key="8">
    <source>
        <dbReference type="ARBA" id="ARBA00023136"/>
    </source>
</evidence>